<feature type="transmembrane region" description="Helical" evidence="7">
    <location>
        <begin position="140"/>
        <end position="160"/>
    </location>
</feature>
<evidence type="ECO:0000256" key="5">
    <source>
        <dbReference type="ARBA" id="ARBA00023136"/>
    </source>
</evidence>
<dbReference type="Proteomes" id="UP000620124">
    <property type="component" value="Unassembled WGS sequence"/>
</dbReference>
<evidence type="ECO:0000313" key="9">
    <source>
        <dbReference type="EMBL" id="KAF7342381.1"/>
    </source>
</evidence>
<evidence type="ECO:0000259" key="8">
    <source>
        <dbReference type="Pfam" id="PF02656"/>
    </source>
</evidence>
<feature type="region of interest" description="Disordered" evidence="6">
    <location>
        <begin position="1"/>
        <end position="21"/>
    </location>
</feature>
<dbReference type="PANTHER" id="PTHR34187">
    <property type="entry name" value="FGR18P"/>
    <property type="match status" value="1"/>
</dbReference>
<proteinExistence type="predicted"/>
<dbReference type="AlphaFoldDB" id="A0A8H6XL06"/>
<keyword evidence="10" id="KW-1185">Reference proteome</keyword>
<sequence length="204" mass="22054">MFDALNSSSHTPRLSAAENEQTPLLHCSSNEDAEISSIGPVSYNTESRRLSARTSYKSLLSEMDFAARMDQSPSPPRISLVLENSGSVARDHLASERTFLAYVRTSLTVASAAVALAQLLSYPEKINSRTTESLPPFETFARPLAVVSIILALFVLFVGVSRYFSVQAALTQGKFPVTRLRVGIIALAFGAIISAVFGLVVAER</sequence>
<keyword evidence="5 7" id="KW-0472">Membrane</keyword>
<keyword evidence="2" id="KW-1003">Cell membrane</keyword>
<dbReference type="PANTHER" id="PTHR34187:SF2">
    <property type="entry name" value="DUF202 DOMAIN-CONTAINING PROTEIN"/>
    <property type="match status" value="1"/>
</dbReference>
<keyword evidence="3 7" id="KW-0812">Transmembrane</keyword>
<evidence type="ECO:0000256" key="2">
    <source>
        <dbReference type="ARBA" id="ARBA00022475"/>
    </source>
</evidence>
<dbReference type="InterPro" id="IPR052053">
    <property type="entry name" value="IM_YidH-like"/>
</dbReference>
<evidence type="ECO:0000256" key="4">
    <source>
        <dbReference type="ARBA" id="ARBA00022989"/>
    </source>
</evidence>
<evidence type="ECO:0000256" key="6">
    <source>
        <dbReference type="SAM" id="MobiDB-lite"/>
    </source>
</evidence>
<evidence type="ECO:0000256" key="3">
    <source>
        <dbReference type="ARBA" id="ARBA00022692"/>
    </source>
</evidence>
<gene>
    <name evidence="9" type="ORF">MVEN_01827000</name>
</gene>
<feature type="transmembrane region" description="Helical" evidence="7">
    <location>
        <begin position="180"/>
        <end position="202"/>
    </location>
</feature>
<evidence type="ECO:0000256" key="1">
    <source>
        <dbReference type="ARBA" id="ARBA00004651"/>
    </source>
</evidence>
<evidence type="ECO:0000313" key="10">
    <source>
        <dbReference type="Proteomes" id="UP000620124"/>
    </source>
</evidence>
<protein>
    <recommendedName>
        <fullName evidence="8">DUF202 domain-containing protein</fullName>
    </recommendedName>
</protein>
<dbReference type="InterPro" id="IPR003807">
    <property type="entry name" value="DUF202"/>
</dbReference>
<evidence type="ECO:0000256" key="7">
    <source>
        <dbReference type="SAM" id="Phobius"/>
    </source>
</evidence>
<keyword evidence="4 7" id="KW-1133">Transmembrane helix</keyword>
<dbReference type="OrthoDB" id="199599at2759"/>
<reference evidence="9" key="1">
    <citation type="submission" date="2020-05" db="EMBL/GenBank/DDBJ databases">
        <title>Mycena genomes resolve the evolution of fungal bioluminescence.</title>
        <authorList>
            <person name="Tsai I.J."/>
        </authorList>
    </citation>
    <scope>NUCLEOTIDE SEQUENCE</scope>
    <source>
        <strain evidence="9">CCC161011</strain>
    </source>
</reference>
<dbReference type="Pfam" id="PF02656">
    <property type="entry name" value="DUF202"/>
    <property type="match status" value="1"/>
</dbReference>
<comment type="caution">
    <text evidence="9">The sequence shown here is derived from an EMBL/GenBank/DDBJ whole genome shotgun (WGS) entry which is preliminary data.</text>
</comment>
<name>A0A8H6XL06_9AGAR</name>
<dbReference type="GO" id="GO:0005886">
    <property type="term" value="C:plasma membrane"/>
    <property type="evidence" value="ECO:0007669"/>
    <property type="project" value="UniProtKB-SubCell"/>
</dbReference>
<accession>A0A8H6XL06</accession>
<organism evidence="9 10">
    <name type="scientific">Mycena venus</name>
    <dbReference type="NCBI Taxonomy" id="2733690"/>
    <lineage>
        <taxon>Eukaryota</taxon>
        <taxon>Fungi</taxon>
        <taxon>Dikarya</taxon>
        <taxon>Basidiomycota</taxon>
        <taxon>Agaricomycotina</taxon>
        <taxon>Agaricomycetes</taxon>
        <taxon>Agaricomycetidae</taxon>
        <taxon>Agaricales</taxon>
        <taxon>Marasmiineae</taxon>
        <taxon>Mycenaceae</taxon>
        <taxon>Mycena</taxon>
    </lineage>
</organism>
<comment type="subcellular location">
    <subcellularLocation>
        <location evidence="1">Cell membrane</location>
        <topology evidence="1">Multi-pass membrane protein</topology>
    </subcellularLocation>
</comment>
<dbReference type="EMBL" id="JACAZI010000017">
    <property type="protein sequence ID" value="KAF7342381.1"/>
    <property type="molecule type" value="Genomic_DNA"/>
</dbReference>
<feature type="transmembrane region" description="Helical" evidence="7">
    <location>
        <begin position="99"/>
        <end position="120"/>
    </location>
</feature>
<feature type="domain" description="DUF202" evidence="8">
    <location>
        <begin position="90"/>
        <end position="168"/>
    </location>
</feature>